<evidence type="ECO:0000313" key="2">
    <source>
        <dbReference type="EMBL" id="KAK5699904.1"/>
    </source>
</evidence>
<name>A0AAN7WJ26_9PEZI</name>
<dbReference type="GO" id="GO:0003677">
    <property type="term" value="F:DNA binding"/>
    <property type="evidence" value="ECO:0007669"/>
    <property type="project" value="InterPro"/>
</dbReference>
<dbReference type="AlphaFoldDB" id="A0AAN7WJ26"/>
<dbReference type="InterPro" id="IPR017956">
    <property type="entry name" value="AT_hook_DNA-bd_motif"/>
</dbReference>
<evidence type="ECO:0000256" key="1">
    <source>
        <dbReference type="SAM" id="MobiDB-lite"/>
    </source>
</evidence>
<organism evidence="2 3">
    <name type="scientific">Elasticomyces elasticus</name>
    <dbReference type="NCBI Taxonomy" id="574655"/>
    <lineage>
        <taxon>Eukaryota</taxon>
        <taxon>Fungi</taxon>
        <taxon>Dikarya</taxon>
        <taxon>Ascomycota</taxon>
        <taxon>Pezizomycotina</taxon>
        <taxon>Dothideomycetes</taxon>
        <taxon>Dothideomycetidae</taxon>
        <taxon>Mycosphaerellales</taxon>
        <taxon>Teratosphaeriaceae</taxon>
        <taxon>Elasticomyces</taxon>
    </lineage>
</organism>
<gene>
    <name evidence="2" type="ORF">LTR97_006038</name>
</gene>
<feature type="compositionally biased region" description="Basic residues" evidence="1">
    <location>
        <begin position="153"/>
        <end position="167"/>
    </location>
</feature>
<comment type="caution">
    <text evidence="2">The sequence shown here is derived from an EMBL/GenBank/DDBJ whole genome shotgun (WGS) entry which is preliminary data.</text>
</comment>
<evidence type="ECO:0000313" key="3">
    <source>
        <dbReference type="Proteomes" id="UP001310594"/>
    </source>
</evidence>
<protein>
    <submittedName>
        <fullName evidence="2">Uncharacterized protein</fullName>
    </submittedName>
</protein>
<dbReference type="EMBL" id="JAVRQU010000008">
    <property type="protein sequence ID" value="KAK5699904.1"/>
    <property type="molecule type" value="Genomic_DNA"/>
</dbReference>
<reference evidence="2" key="1">
    <citation type="submission" date="2023-08" db="EMBL/GenBank/DDBJ databases">
        <title>Black Yeasts Isolated from many extreme environments.</title>
        <authorList>
            <person name="Coleine C."/>
            <person name="Stajich J.E."/>
            <person name="Selbmann L."/>
        </authorList>
    </citation>
    <scope>NUCLEOTIDE SEQUENCE</scope>
    <source>
        <strain evidence="2">CCFEE 5810</strain>
    </source>
</reference>
<feature type="compositionally biased region" description="Acidic residues" evidence="1">
    <location>
        <begin position="96"/>
        <end position="107"/>
    </location>
</feature>
<feature type="region of interest" description="Disordered" evidence="1">
    <location>
        <begin position="59"/>
        <end position="203"/>
    </location>
</feature>
<sequence length="203" mass="21115">MGLQLTEKEQRLFLLATQCFEGGDFPKVDCVKLAEIGGWKNKASANVAWCNLKKKLLGAAPATSKGEGEGGDGDEGAAEPSPKKRGRKPKATAEEVKDEVDEEEAEAEAPTPKKRGRPAKAKAAVEADEEVAEAGENLVAAADPDADAEVPAPKKRGRPAKGTKGGKKVGTDVEGAADDVPAEAVNGEPIEEDAMEGVKVEAE</sequence>
<proteinExistence type="predicted"/>
<dbReference type="Proteomes" id="UP001310594">
    <property type="component" value="Unassembled WGS sequence"/>
</dbReference>
<accession>A0AAN7WJ26</accession>
<dbReference type="PRINTS" id="PR00929">
    <property type="entry name" value="ATHOOK"/>
</dbReference>